<evidence type="ECO:0000256" key="3">
    <source>
        <dbReference type="ARBA" id="ARBA00022448"/>
    </source>
</evidence>
<dbReference type="GO" id="GO:0006606">
    <property type="term" value="P:protein import into nucleus"/>
    <property type="evidence" value="ECO:0007669"/>
    <property type="project" value="TreeGrafter"/>
</dbReference>
<evidence type="ECO:0000313" key="14">
    <source>
        <dbReference type="Proteomes" id="UP000007875"/>
    </source>
</evidence>
<evidence type="ECO:0000256" key="11">
    <source>
        <dbReference type="ARBA" id="ARBA00067328"/>
    </source>
</evidence>
<dbReference type="InterPro" id="IPR051345">
    <property type="entry name" value="Importin_beta-like_NTR"/>
</dbReference>
<evidence type="ECO:0000256" key="10">
    <source>
        <dbReference type="ARBA" id="ARBA00063116"/>
    </source>
</evidence>
<evidence type="ECO:0000256" key="6">
    <source>
        <dbReference type="ARBA" id="ARBA00022927"/>
    </source>
</evidence>
<evidence type="ECO:0000313" key="13">
    <source>
        <dbReference type="Ensembl" id="ENSCSAVP00000014745.1"/>
    </source>
</evidence>
<dbReference type="InterPro" id="IPR057941">
    <property type="entry name" value="TPR_TNPO3_IPO13_2nd"/>
</dbReference>
<evidence type="ECO:0000256" key="4">
    <source>
        <dbReference type="ARBA" id="ARBA00022490"/>
    </source>
</evidence>
<keyword evidence="14" id="KW-1185">Reference proteome</keyword>
<dbReference type="Gene3D" id="1.25.10.10">
    <property type="entry name" value="Leucine-rich Repeat Variant"/>
    <property type="match status" value="1"/>
</dbReference>
<comment type="subcellular location">
    <subcellularLocation>
        <location evidence="2">Cytoplasm</location>
    </subcellularLocation>
    <subcellularLocation>
        <location evidence="1">Nucleus envelope</location>
    </subcellularLocation>
</comment>
<dbReference type="GO" id="GO:0005635">
    <property type="term" value="C:nuclear envelope"/>
    <property type="evidence" value="ECO:0007669"/>
    <property type="project" value="UniProtKB-SubCell"/>
</dbReference>
<reference evidence="13" key="2">
    <citation type="submission" date="2025-08" db="UniProtKB">
        <authorList>
            <consortium name="Ensembl"/>
        </authorList>
    </citation>
    <scope>IDENTIFICATION</scope>
</reference>
<dbReference type="FunFam" id="1.25.10.10:FF:000079">
    <property type="entry name" value="transportin-3 isoform X1"/>
    <property type="match status" value="1"/>
</dbReference>
<keyword evidence="7" id="KW-0007">Acetylation</keyword>
<proteinExistence type="predicted"/>
<dbReference type="InterPro" id="IPR016024">
    <property type="entry name" value="ARM-type_fold"/>
</dbReference>
<dbReference type="Pfam" id="PF24140">
    <property type="entry name" value="TPR_TNPO3_IPO13_3rd"/>
    <property type="match status" value="1"/>
</dbReference>
<evidence type="ECO:0000256" key="1">
    <source>
        <dbReference type="ARBA" id="ARBA00004259"/>
    </source>
</evidence>
<comment type="function">
    <text evidence="9">Importin, which transports target proteins into the nucleus. Specifically mediates the nuclear import of splicing factor serine/arginine (SR) proteins, such as RBM4, SFRS1 and SFRS2, by recognizing phosphorylated SR domains. Also mediates the nuclear import of serine/arginine (SR) protein CPSF6, independently of CPSF6 phosphorylation. The nuclear import process is regulated by the small GTPase Ran that partitions between cytoplasm and nucleus in the predominantly GDP- and GTP-bound form, respectively. Importin associates with target cargo proteins in the cytoplasm, and the competitive binding of GTP-bound Ran induces the release of cargos in the nucleus.</text>
</comment>
<feature type="domain" description="Importin N-terminal" evidence="12">
    <location>
        <begin position="30"/>
        <end position="96"/>
    </location>
</feature>
<dbReference type="Pfam" id="PF03810">
    <property type="entry name" value="IBN_N"/>
    <property type="match status" value="1"/>
</dbReference>
<comment type="subunit">
    <text evidence="10">Interacts with (GTP-bound) Ran. Interacts with (phosphorylated) SFRS1 and SFRS2; leading to their nuclear import. Interacts with NUP62. Interacts with RBM4. Interacts with CPSF6, promoting its nuclear import.</text>
</comment>
<dbReference type="Pfam" id="PF24139">
    <property type="entry name" value="TPR_TNPO3_IPO13_4th"/>
    <property type="match status" value="1"/>
</dbReference>
<dbReference type="GeneTree" id="ENSGT00530000063347"/>
<dbReference type="SMART" id="SM00913">
    <property type="entry name" value="IBN_N"/>
    <property type="match status" value="1"/>
</dbReference>
<reference evidence="14" key="1">
    <citation type="submission" date="2003-08" db="EMBL/GenBank/DDBJ databases">
        <authorList>
            <person name="Birren B."/>
            <person name="Nusbaum C."/>
            <person name="Abebe A."/>
            <person name="Abouelleil A."/>
            <person name="Adekoya E."/>
            <person name="Ait-zahra M."/>
            <person name="Allen N."/>
            <person name="Allen T."/>
            <person name="An P."/>
            <person name="Anderson M."/>
            <person name="Anderson S."/>
            <person name="Arachchi H."/>
            <person name="Armbruster J."/>
            <person name="Bachantsang P."/>
            <person name="Baldwin J."/>
            <person name="Barry A."/>
            <person name="Bayul T."/>
            <person name="Blitshsteyn B."/>
            <person name="Bloom T."/>
            <person name="Blye J."/>
            <person name="Boguslavskiy L."/>
            <person name="Borowsky M."/>
            <person name="Boukhgalter B."/>
            <person name="Brunache A."/>
            <person name="Butler J."/>
            <person name="Calixte N."/>
            <person name="Calvo S."/>
            <person name="Camarata J."/>
            <person name="Campo K."/>
            <person name="Chang J."/>
            <person name="Cheshatsang Y."/>
            <person name="Citroen M."/>
            <person name="Collymore A."/>
            <person name="Considine T."/>
            <person name="Cook A."/>
            <person name="Cooke P."/>
            <person name="Corum B."/>
            <person name="Cuomo C."/>
            <person name="David R."/>
            <person name="Dawoe T."/>
            <person name="Degray S."/>
            <person name="Dodge S."/>
            <person name="Dooley K."/>
            <person name="Dorje P."/>
            <person name="Dorjee K."/>
            <person name="Dorris L."/>
            <person name="Duffey N."/>
            <person name="Dupes A."/>
            <person name="Elkins T."/>
            <person name="Engels R."/>
            <person name="Erickson J."/>
            <person name="Farina A."/>
            <person name="Faro S."/>
            <person name="Ferreira P."/>
            <person name="Fischer H."/>
            <person name="Fitzgerald M."/>
            <person name="Foley K."/>
            <person name="Gage D."/>
            <person name="Galagan J."/>
            <person name="Gearin G."/>
            <person name="Gnerre S."/>
            <person name="Gnirke A."/>
            <person name="Goyette A."/>
            <person name="Graham J."/>
            <person name="Grandbois E."/>
            <person name="Gyaltsen K."/>
            <person name="Hafez N."/>
            <person name="Hagopian D."/>
            <person name="Hagos B."/>
            <person name="Hall J."/>
            <person name="Hatcher B."/>
            <person name="Heller A."/>
            <person name="Higgins H."/>
            <person name="Honan T."/>
            <person name="Horn A."/>
            <person name="Houde N."/>
            <person name="Hughes L."/>
            <person name="Hulme W."/>
            <person name="Husby E."/>
            <person name="Iliev I."/>
            <person name="Jaffe D."/>
            <person name="Jones C."/>
            <person name="Kamal M."/>
            <person name="Kamat A."/>
            <person name="Kamvysselis M."/>
            <person name="Karlsson E."/>
            <person name="Kells C."/>
            <person name="Kieu A."/>
            <person name="Kisner P."/>
            <person name="Kodira C."/>
            <person name="Kulbokas E."/>
            <person name="Labutti K."/>
            <person name="Lama D."/>
            <person name="Landers T."/>
            <person name="Leger J."/>
            <person name="Levine S."/>
            <person name="Lewis D."/>
            <person name="Lewis T."/>
            <person name="Lindblad-toh K."/>
            <person name="Liu X."/>
            <person name="Lokyitsang T."/>
            <person name="Lokyitsang Y."/>
            <person name="Lucien O."/>
            <person name="Lui A."/>
            <person name="Ma L.J."/>
            <person name="Mabbitt R."/>
            <person name="Macdonald J."/>
            <person name="Maclean C."/>
            <person name="Major J."/>
            <person name="Manning J."/>
            <person name="Marabella R."/>
            <person name="Maru K."/>
            <person name="Matthews C."/>
            <person name="Mauceli E."/>
            <person name="Mccarthy M."/>
            <person name="Mcdonough S."/>
            <person name="Mcghee T."/>
            <person name="Meldrim J."/>
            <person name="Meneus L."/>
            <person name="Mesirov J."/>
            <person name="Mihalev A."/>
            <person name="Mihova T."/>
            <person name="Mikkelsen T."/>
            <person name="Mlenga V."/>
            <person name="Moru K."/>
            <person name="Mozes J."/>
            <person name="Mulrain L."/>
            <person name="Munson G."/>
            <person name="Naylor J."/>
            <person name="Newes C."/>
            <person name="Nguyen C."/>
            <person name="Nguyen N."/>
            <person name="Nguyen T."/>
            <person name="Nicol R."/>
            <person name="Nielsen C."/>
            <person name="Nizzari M."/>
            <person name="Norbu C."/>
            <person name="Norbu N."/>
            <person name="O'donnell P."/>
            <person name="Okoawo O."/>
            <person name="O'leary S."/>
            <person name="Omotosho B."/>
            <person name="O'neill K."/>
            <person name="Osman S."/>
            <person name="Parker S."/>
            <person name="Perrin D."/>
            <person name="Phunkhang P."/>
            <person name="Piqani B."/>
            <person name="Purcell S."/>
            <person name="Rachupka T."/>
            <person name="Ramasamy U."/>
            <person name="Rameau R."/>
            <person name="Ray V."/>
            <person name="Raymond C."/>
            <person name="Retta R."/>
            <person name="Richardson S."/>
            <person name="Rise C."/>
            <person name="Rodriguez J."/>
            <person name="Rogers J."/>
            <person name="Rogov P."/>
            <person name="Rutman M."/>
            <person name="Schupbach R."/>
            <person name="Seaman C."/>
            <person name="Settipalli S."/>
            <person name="Sharpe T."/>
            <person name="Sheridan J."/>
            <person name="Sherpa N."/>
            <person name="Shi J."/>
            <person name="Smirnov S."/>
            <person name="Smith C."/>
            <person name="Sougnez C."/>
            <person name="Spencer B."/>
            <person name="Stalker J."/>
            <person name="Stange-thomann N."/>
            <person name="Stavropoulos S."/>
            <person name="Stetson K."/>
            <person name="Stone C."/>
            <person name="Stone S."/>
            <person name="Stubbs M."/>
            <person name="Talamas J."/>
            <person name="Tchuinga P."/>
            <person name="Tenzing P."/>
            <person name="Tesfaye S."/>
            <person name="Theodore J."/>
            <person name="Thoulutsang Y."/>
            <person name="Topham K."/>
            <person name="Towey S."/>
            <person name="Tsamla T."/>
            <person name="Tsomo N."/>
            <person name="Vallee D."/>
            <person name="Vassiliev H."/>
            <person name="Venkataraman V."/>
            <person name="Vinson J."/>
            <person name="Vo A."/>
            <person name="Wade C."/>
            <person name="Wang S."/>
            <person name="Wangchuk T."/>
            <person name="Wangdi T."/>
            <person name="Whittaker C."/>
            <person name="Wilkinson J."/>
            <person name="Wu Y."/>
            <person name="Wyman D."/>
            <person name="Yadav S."/>
            <person name="Yang S."/>
            <person name="Yang X."/>
            <person name="Yeager S."/>
            <person name="Yee E."/>
            <person name="Young G."/>
            <person name="Zainoun J."/>
            <person name="Zembeck L."/>
            <person name="Zimmer A."/>
            <person name="Zody M."/>
            <person name="Lander E."/>
        </authorList>
    </citation>
    <scope>NUCLEOTIDE SEQUENCE [LARGE SCALE GENOMIC DNA]</scope>
</reference>
<dbReference type="InterPro" id="IPR013598">
    <property type="entry name" value="Exportin-1/Importin-b-like"/>
</dbReference>
<dbReference type="STRING" id="51511.ENSCSAVP00000014745"/>
<dbReference type="InterPro" id="IPR058537">
    <property type="entry name" value="TPR_TNPO3_IPO13_4th"/>
</dbReference>
<dbReference type="eggNOG" id="KOG2081">
    <property type="taxonomic scope" value="Eukaryota"/>
</dbReference>
<dbReference type="OMA" id="LECITSW"/>
<dbReference type="InterPro" id="IPR011989">
    <property type="entry name" value="ARM-like"/>
</dbReference>
<dbReference type="GO" id="GO:0005737">
    <property type="term" value="C:cytoplasm"/>
    <property type="evidence" value="ECO:0007669"/>
    <property type="project" value="UniProtKB-SubCell"/>
</dbReference>
<evidence type="ECO:0000259" key="12">
    <source>
        <dbReference type="SMART" id="SM00913"/>
    </source>
</evidence>
<dbReference type="Ensembl" id="ENSCSAVT00000014917.1">
    <property type="protein sequence ID" value="ENSCSAVP00000014745.1"/>
    <property type="gene ID" value="ENSCSAVG00000008623.1"/>
</dbReference>
<dbReference type="AlphaFoldDB" id="H2ZAY0"/>
<dbReference type="PANTHER" id="PTHR12363:SF42">
    <property type="entry name" value="TRANSPORTIN-3"/>
    <property type="match status" value="1"/>
</dbReference>
<dbReference type="GO" id="GO:0031267">
    <property type="term" value="F:small GTPase binding"/>
    <property type="evidence" value="ECO:0007669"/>
    <property type="project" value="InterPro"/>
</dbReference>
<dbReference type="SUPFAM" id="SSF48371">
    <property type="entry name" value="ARM repeat"/>
    <property type="match status" value="1"/>
</dbReference>
<evidence type="ECO:0000256" key="9">
    <source>
        <dbReference type="ARBA" id="ARBA00060097"/>
    </source>
</evidence>
<keyword evidence="6" id="KW-0653">Protein transport</keyword>
<dbReference type="PANTHER" id="PTHR12363">
    <property type="entry name" value="TRANSPORTIN 3 AND IMPORTIN 13"/>
    <property type="match status" value="1"/>
</dbReference>
<organism evidence="13 14">
    <name type="scientific">Ciona savignyi</name>
    <name type="common">Pacific transparent sea squirt</name>
    <dbReference type="NCBI Taxonomy" id="51511"/>
    <lineage>
        <taxon>Eukaryota</taxon>
        <taxon>Metazoa</taxon>
        <taxon>Chordata</taxon>
        <taxon>Tunicata</taxon>
        <taxon>Ascidiacea</taxon>
        <taxon>Phlebobranchia</taxon>
        <taxon>Cionidae</taxon>
        <taxon>Ciona</taxon>
    </lineage>
</organism>
<evidence type="ECO:0000256" key="8">
    <source>
        <dbReference type="ARBA" id="ARBA00023242"/>
    </source>
</evidence>
<dbReference type="InParanoid" id="H2ZAY0"/>
<evidence type="ECO:0000256" key="5">
    <source>
        <dbReference type="ARBA" id="ARBA00022553"/>
    </source>
</evidence>
<keyword evidence="8" id="KW-0539">Nucleus</keyword>
<keyword evidence="3" id="KW-0813">Transport</keyword>
<sequence>IMAVSQNATNVLQAVTNLYHNPNPAEKEKASKWLGEFQRSVFAWETADQLLRLKNDVESTYFAAQTMRTKILFSFRELPPETHDSLRESLLSHIEQLAQMSPILTTQLCLAVSNLALQMPSWKMPAVTFIQKYGKDQSSLTYLLELLTVLPEEVNNKSLRLGSNRRSEIIDQMEDSAPMVVELLKTYIGVVSDEKILAKIFKCLGSWFYLGVLPGNHVARCKLLDVPFSVMKDVSMSSSLYEAACGCICAALFSTEDVTKNSDLVHLLFEGTHSLRDAYHNAIAHEDTDKCLNLCRVFTELAESLLEMLVNMPGDGLGDLVTLDLLLLCNGHCQYEVAEITFNLWYRMSEMLYSSDEDTVRRVFGPYIERLVCSLVRHCQMEPDNDKILDENDDFSDFRSRAAELVRDVVFLVGPTECFIHLFSMLTSTTWDVTGGDHCFIMTSIIINLQPGTTDHGSASNRIENTVVPQVLQAVLSLPPDTHIAVRHTSVKLVGELSAWIEKHPEMLDHTLQFLTSALQCQELASVAATSLQYLCEVSYQHMAQHYSALLQLIQVSDDLKVSTDATLGLLKGVVTVLSHLPTHQIKEAVVHLCSSQVTVLSQQINENSSNSGHFTKDPTTWLDRLAAIFRNVKITSQNGSVHPCKEPIEQMWPVLKCVLEKIKSENRIVERWCRCMRFAVRCAGRSIQNTMLSEIAGTITSNYSTDPHSCFLYLGSILVDEYGNDASLSTMLSSFAEPTFKILNEENGLSDNPDTVDDLFRLCSRFLEKCPTAFLSHPACPALIDCALVGLKHEHRDANASVTKFLRSVIECRIDDSSSGDGGQHIIEQVINSYGGQIVEQSLQACLFHIPTYMYPDIAELWWAIIERNRQAFSAWFMSALKNLPTEATLATATPEQTMQFHAEVIIAAEWKNVSYHLRDFCRL</sequence>
<dbReference type="Pfam" id="PF08389">
    <property type="entry name" value="Xpo1"/>
    <property type="match status" value="1"/>
</dbReference>
<accession>H2ZAY0</accession>
<name>H2ZAY0_CIOSA</name>
<evidence type="ECO:0000256" key="7">
    <source>
        <dbReference type="ARBA" id="ARBA00022990"/>
    </source>
</evidence>
<keyword evidence="5" id="KW-0597">Phosphoprotein</keyword>
<keyword evidence="4" id="KW-0963">Cytoplasm</keyword>
<reference evidence="13" key="3">
    <citation type="submission" date="2025-09" db="UniProtKB">
        <authorList>
            <consortium name="Ensembl"/>
        </authorList>
    </citation>
    <scope>IDENTIFICATION</scope>
</reference>
<dbReference type="Proteomes" id="UP000007875">
    <property type="component" value="Unassembled WGS sequence"/>
</dbReference>
<dbReference type="InterPro" id="IPR057942">
    <property type="entry name" value="TPR_TNPO3_IPO13_3rd"/>
</dbReference>
<protein>
    <recommendedName>
        <fullName evidence="11">Transportin-3</fullName>
    </recommendedName>
</protein>
<dbReference type="Pfam" id="PF24138">
    <property type="entry name" value="TPR_TNPO3_IPO13_2nd"/>
    <property type="match status" value="1"/>
</dbReference>
<dbReference type="InterPro" id="IPR001494">
    <property type="entry name" value="Importin-beta_N"/>
</dbReference>
<evidence type="ECO:0000256" key="2">
    <source>
        <dbReference type="ARBA" id="ARBA00004496"/>
    </source>
</evidence>
<dbReference type="FunCoup" id="H2ZAY0">
    <property type="interactions" value="692"/>
</dbReference>